<dbReference type="Gene3D" id="3.20.20.30">
    <property type="entry name" value="Luciferase-like domain"/>
    <property type="match status" value="1"/>
</dbReference>
<dbReference type="SUPFAM" id="SSF51679">
    <property type="entry name" value="Bacterial luciferase-like"/>
    <property type="match status" value="1"/>
</dbReference>
<name>A0AA35U207_GEOBA</name>
<dbReference type="InterPro" id="IPR032568">
    <property type="entry name" value="DUF4926"/>
</dbReference>
<dbReference type="GO" id="GO:0016705">
    <property type="term" value="F:oxidoreductase activity, acting on paired donors, with incorporation or reduction of molecular oxygen"/>
    <property type="evidence" value="ECO:0007669"/>
    <property type="project" value="InterPro"/>
</dbReference>
<dbReference type="PANTHER" id="PTHR30137">
    <property type="entry name" value="LUCIFERASE-LIKE MONOOXYGENASE"/>
    <property type="match status" value="1"/>
</dbReference>
<evidence type="ECO:0000313" key="1">
    <source>
        <dbReference type="EMBL" id="CAI8058203.1"/>
    </source>
</evidence>
<dbReference type="EMBL" id="CASHTH010004497">
    <property type="protein sequence ID" value="CAI8058203.1"/>
    <property type="molecule type" value="Genomic_DNA"/>
</dbReference>
<organism evidence="1 2">
    <name type="scientific">Geodia barretti</name>
    <name type="common">Barrett's horny sponge</name>
    <dbReference type="NCBI Taxonomy" id="519541"/>
    <lineage>
        <taxon>Eukaryota</taxon>
        <taxon>Metazoa</taxon>
        <taxon>Porifera</taxon>
        <taxon>Demospongiae</taxon>
        <taxon>Heteroscleromorpha</taxon>
        <taxon>Tetractinellida</taxon>
        <taxon>Astrophorina</taxon>
        <taxon>Geodiidae</taxon>
        <taxon>Geodia</taxon>
    </lineage>
</organism>
<dbReference type="InterPro" id="IPR036661">
    <property type="entry name" value="Luciferase-like_sf"/>
</dbReference>
<dbReference type="Proteomes" id="UP001174909">
    <property type="component" value="Unassembled WGS sequence"/>
</dbReference>
<accession>A0AA35U207</accession>
<dbReference type="AlphaFoldDB" id="A0AA35U207"/>
<reference evidence="1" key="1">
    <citation type="submission" date="2023-03" db="EMBL/GenBank/DDBJ databases">
        <authorList>
            <person name="Steffen K."/>
            <person name="Cardenas P."/>
        </authorList>
    </citation>
    <scope>NUCLEOTIDE SEQUENCE</scope>
</reference>
<keyword evidence="2" id="KW-1185">Reference proteome</keyword>
<dbReference type="InterPro" id="IPR050766">
    <property type="entry name" value="Bact_Lucif_Oxidored"/>
</dbReference>
<dbReference type="Pfam" id="PF16277">
    <property type="entry name" value="DUF4926"/>
    <property type="match status" value="1"/>
</dbReference>
<gene>
    <name evidence="1" type="ORF">GBAR_LOCUS31645</name>
</gene>
<comment type="caution">
    <text evidence="1">The sequence shown here is derived from an EMBL/GenBank/DDBJ whole genome shotgun (WGS) entry which is preliminary data.</text>
</comment>
<protein>
    <submittedName>
        <fullName evidence="1">Uncharacterized protein YwcH</fullName>
    </submittedName>
</protein>
<evidence type="ECO:0000313" key="2">
    <source>
        <dbReference type="Proteomes" id="UP001174909"/>
    </source>
</evidence>
<proteinExistence type="predicted"/>
<dbReference type="PANTHER" id="PTHR30137:SF20">
    <property type="entry name" value="N-ACETYL-S-ALKYLCYSTEINE MONOOXYGENASE"/>
    <property type="match status" value="1"/>
</dbReference>
<dbReference type="GO" id="GO:0005829">
    <property type="term" value="C:cytosol"/>
    <property type="evidence" value="ECO:0007669"/>
    <property type="project" value="TreeGrafter"/>
</dbReference>
<sequence>MGLPFSFAHFFGLATEHGPAIAEMYRQNFKPSKYLSEPKVNVALQVLCAETEEDAKRIGASRNLSRVRSVQGIREGVPPIEEALAYEYSPQEWAYLSQMKQSYIDGTPEQVRDKIEALADTYATNDLGIVTICYDFADRVRSYDWWRMCLGWRHHRHGDGGFEMVDEATRVIKELDVVVITQDVPEHGLISGDVGTVVHCYKDDEAYEVEVVAANGHTVALLTLHSSSVRLKQGWEISHVREHGPVLEGARENRELADAYATNDLGIVTICYDFADRVRSYELVADVFGMDKQDD</sequence>